<keyword evidence="4" id="KW-1185">Reference proteome</keyword>
<dbReference type="InterPro" id="IPR056884">
    <property type="entry name" value="NPHP3-like_N"/>
</dbReference>
<dbReference type="PANTHER" id="PTHR10039">
    <property type="entry name" value="AMELOGENIN"/>
    <property type="match status" value="1"/>
</dbReference>
<evidence type="ECO:0000259" key="2">
    <source>
        <dbReference type="Pfam" id="PF24883"/>
    </source>
</evidence>
<dbReference type="SUPFAM" id="SSF52540">
    <property type="entry name" value="P-loop containing nucleoside triphosphate hydrolases"/>
    <property type="match status" value="1"/>
</dbReference>
<keyword evidence="1" id="KW-0677">Repeat</keyword>
<evidence type="ECO:0000313" key="3">
    <source>
        <dbReference type="EMBL" id="BCR98266.1"/>
    </source>
</evidence>
<protein>
    <recommendedName>
        <fullName evidence="2">Nephrocystin 3-like N-terminal domain-containing protein</fullName>
    </recommendedName>
</protein>
<organism evidence="3 4">
    <name type="scientific">Aspergillus kawachii</name>
    <name type="common">White koji mold</name>
    <name type="synonym">Aspergillus awamori var. kawachi</name>
    <dbReference type="NCBI Taxonomy" id="1069201"/>
    <lineage>
        <taxon>Eukaryota</taxon>
        <taxon>Fungi</taxon>
        <taxon>Dikarya</taxon>
        <taxon>Ascomycota</taxon>
        <taxon>Pezizomycotina</taxon>
        <taxon>Eurotiomycetes</taxon>
        <taxon>Eurotiomycetidae</taxon>
        <taxon>Eurotiales</taxon>
        <taxon>Aspergillaceae</taxon>
        <taxon>Aspergillus</taxon>
        <taxon>Aspergillus subgen. Circumdati</taxon>
    </lineage>
</organism>
<evidence type="ECO:0000256" key="1">
    <source>
        <dbReference type="ARBA" id="ARBA00022737"/>
    </source>
</evidence>
<proteinExistence type="predicted"/>
<dbReference type="KEGG" id="aluc:AKAW2_31585S"/>
<dbReference type="GeneID" id="64959591"/>
<dbReference type="InterPro" id="IPR027417">
    <property type="entry name" value="P-loop_NTPase"/>
</dbReference>
<reference evidence="3" key="2">
    <citation type="submission" date="2021-02" db="EMBL/GenBank/DDBJ databases">
        <title>Aspergillus luchuensis mut. kawachii IFO 4304 genome sequence.</title>
        <authorList>
            <person name="Mori K."/>
            <person name="Kadooka C."/>
            <person name="Goto M."/>
            <person name="Futagami T."/>
        </authorList>
    </citation>
    <scope>NUCLEOTIDE SEQUENCE</scope>
    <source>
        <strain evidence="3">IFO 4308</strain>
    </source>
</reference>
<dbReference type="Pfam" id="PF24883">
    <property type="entry name" value="NPHP3_N"/>
    <property type="match status" value="1"/>
</dbReference>
<accession>A0A7R7WWU4</accession>
<dbReference type="OrthoDB" id="194358at2759"/>
<name>A0A7R7WWU4_ASPKA</name>
<dbReference type="AlphaFoldDB" id="A0A7R7WWU4"/>
<dbReference type="EMBL" id="AP024427">
    <property type="protein sequence ID" value="BCR98266.1"/>
    <property type="molecule type" value="Genomic_DNA"/>
</dbReference>
<dbReference type="Proteomes" id="UP000661280">
    <property type="component" value="Chromosome 3"/>
</dbReference>
<feature type="domain" description="Nephrocystin 3-like N-terminal" evidence="2">
    <location>
        <begin position="25"/>
        <end position="116"/>
    </location>
</feature>
<dbReference type="PANTHER" id="PTHR10039:SF5">
    <property type="entry name" value="NACHT DOMAIN-CONTAINING PROTEIN"/>
    <property type="match status" value="1"/>
</dbReference>
<evidence type="ECO:0000313" key="4">
    <source>
        <dbReference type="Proteomes" id="UP000661280"/>
    </source>
</evidence>
<dbReference type="RefSeq" id="XP_041542032.1">
    <property type="nucleotide sequence ID" value="XM_041688227.1"/>
</dbReference>
<reference evidence="3" key="1">
    <citation type="submission" date="2021-01" db="EMBL/GenBank/DDBJ databases">
        <authorList>
            <consortium name="Aspergillus luchuensis mut. kawachii IFO 4304 genome sequencing consortium"/>
            <person name="Kazuki M."/>
            <person name="Futagami T."/>
        </authorList>
    </citation>
    <scope>NUCLEOTIDE SEQUENCE</scope>
    <source>
        <strain evidence="3">IFO 4308</strain>
    </source>
</reference>
<sequence length="118" mass="13767">MMDALRPDQHESRQATIKPAHAKPCRWLLEKQEYVNWLDSDRFPEHRGFLWIKGKAGSGKSTMMKFAFLQADATVDVNTKVVSFFFNARGEDLEKSTLGMYRSLLAQLLEKSQNYRYF</sequence>
<gene>
    <name evidence="3" type="ORF">AKAW2_31585S</name>
</gene>